<dbReference type="InterPro" id="IPR043129">
    <property type="entry name" value="ATPase_NBD"/>
</dbReference>
<organism evidence="2 3">
    <name type="scientific">Massilia haematophila</name>
    <dbReference type="NCBI Taxonomy" id="457923"/>
    <lineage>
        <taxon>Bacteria</taxon>
        <taxon>Pseudomonadati</taxon>
        <taxon>Pseudomonadota</taxon>
        <taxon>Betaproteobacteria</taxon>
        <taxon>Burkholderiales</taxon>
        <taxon>Oxalobacteraceae</taxon>
        <taxon>Telluria group</taxon>
        <taxon>Massilia</taxon>
    </lineage>
</organism>
<dbReference type="Gene3D" id="3.30.420.40">
    <property type="match status" value="1"/>
</dbReference>
<accession>A0ABV7PGX4</accession>
<feature type="domain" description="Ppx/GppA phosphatase N-terminal" evidence="1">
    <location>
        <begin position="25"/>
        <end position="304"/>
    </location>
</feature>
<dbReference type="Pfam" id="PF02541">
    <property type="entry name" value="Ppx-GppA"/>
    <property type="match status" value="1"/>
</dbReference>
<name>A0ABV7PGX4_9BURK</name>
<dbReference type="PANTHER" id="PTHR30005:SF0">
    <property type="entry name" value="RETROGRADE REGULATION PROTEIN 2"/>
    <property type="match status" value="1"/>
</dbReference>
<protein>
    <recommendedName>
        <fullName evidence="1">Ppx/GppA phosphatase N-terminal domain-containing protein</fullName>
    </recommendedName>
</protein>
<evidence type="ECO:0000259" key="1">
    <source>
        <dbReference type="Pfam" id="PF02541"/>
    </source>
</evidence>
<dbReference type="Proteomes" id="UP001595665">
    <property type="component" value="Unassembled WGS sequence"/>
</dbReference>
<sequence length="325" mass="34346">MTTPSDTEPLYAAVELGSGSFRLHVASCTDGAVRVLATLSEPIRLGAELDADGGFRADAMRRALDCLRRFRTTLAPWQPRAVRVVASSALRLARNAPTFFPAAQAAIGHPVDLIGPEEEGRLVYLGVAAALGGTQERRLVLDIGSGSTGLAVGCGERIERVQSYGVGALRHGLAFFGDGIAPSAFEAALESSRSRFADAGAMPGMRGWERVYGACGSVRMLAELAGELLPAARPLYAGRLYALRRVLIENGELARIAARWPQPGRAAQVAGGLAMLLALVEELGIDAVLPSQAGLRAGVIRELHLRSQADAHAGTNCGTHYREWA</sequence>
<proteinExistence type="predicted"/>
<dbReference type="RefSeq" id="WP_312550650.1">
    <property type="nucleotide sequence ID" value="NZ_JBHRVV010000001.1"/>
</dbReference>
<gene>
    <name evidence="2" type="ORF">ACFOPH_02605</name>
</gene>
<dbReference type="EMBL" id="JBHRVV010000001">
    <property type="protein sequence ID" value="MFC3457142.1"/>
    <property type="molecule type" value="Genomic_DNA"/>
</dbReference>
<dbReference type="SUPFAM" id="SSF53067">
    <property type="entry name" value="Actin-like ATPase domain"/>
    <property type="match status" value="2"/>
</dbReference>
<dbReference type="Gene3D" id="3.30.420.150">
    <property type="entry name" value="Exopolyphosphatase. Domain 2"/>
    <property type="match status" value="1"/>
</dbReference>
<dbReference type="InterPro" id="IPR003695">
    <property type="entry name" value="Ppx_GppA_N"/>
</dbReference>
<dbReference type="PANTHER" id="PTHR30005">
    <property type="entry name" value="EXOPOLYPHOSPHATASE"/>
    <property type="match status" value="1"/>
</dbReference>
<dbReference type="InterPro" id="IPR050273">
    <property type="entry name" value="GppA/Ppx_hydrolase"/>
</dbReference>
<dbReference type="CDD" id="cd24053">
    <property type="entry name" value="ASKHA_NBD_EcPPX-GppA-like"/>
    <property type="match status" value="1"/>
</dbReference>
<keyword evidence="3" id="KW-1185">Reference proteome</keyword>
<reference evidence="3" key="1">
    <citation type="journal article" date="2019" name="Int. J. Syst. Evol. Microbiol.">
        <title>The Global Catalogue of Microorganisms (GCM) 10K type strain sequencing project: providing services to taxonomists for standard genome sequencing and annotation.</title>
        <authorList>
            <consortium name="The Broad Institute Genomics Platform"/>
            <consortium name="The Broad Institute Genome Sequencing Center for Infectious Disease"/>
            <person name="Wu L."/>
            <person name="Ma J."/>
        </authorList>
    </citation>
    <scope>NUCLEOTIDE SEQUENCE [LARGE SCALE GENOMIC DNA]</scope>
    <source>
        <strain evidence="3">CCM 7480</strain>
    </source>
</reference>
<evidence type="ECO:0000313" key="2">
    <source>
        <dbReference type="EMBL" id="MFC3457142.1"/>
    </source>
</evidence>
<evidence type="ECO:0000313" key="3">
    <source>
        <dbReference type="Proteomes" id="UP001595665"/>
    </source>
</evidence>
<comment type="caution">
    <text evidence="2">The sequence shown here is derived from an EMBL/GenBank/DDBJ whole genome shotgun (WGS) entry which is preliminary data.</text>
</comment>